<keyword evidence="7" id="KW-0808">Transferase</keyword>
<comment type="similarity">
    <text evidence="1">In the C-terminal section; belongs to the class-I pyridoxal-phosphate-dependent aminotransferase family.</text>
</comment>
<dbReference type="GO" id="GO:0008483">
    <property type="term" value="F:transaminase activity"/>
    <property type="evidence" value="ECO:0007669"/>
    <property type="project" value="UniProtKB-KW"/>
</dbReference>
<dbReference type="Gene3D" id="3.40.640.10">
    <property type="entry name" value="Type I PLP-dependent aspartate aminotransferase-like (Major domain)"/>
    <property type="match status" value="1"/>
</dbReference>
<feature type="domain" description="HTH gntR-type" evidence="6">
    <location>
        <begin position="18"/>
        <end position="86"/>
    </location>
</feature>
<evidence type="ECO:0000256" key="4">
    <source>
        <dbReference type="ARBA" id="ARBA00023125"/>
    </source>
</evidence>
<protein>
    <submittedName>
        <fullName evidence="7">Aminotransferase class I/II-fold pyridoxal phosphate-dependent enzyme</fullName>
    </submittedName>
</protein>
<keyword evidence="3" id="KW-0805">Transcription regulation</keyword>
<organism evidence="7 8">
    <name type="scientific">Auraticoccus cholistanensis</name>
    <dbReference type="NCBI Taxonomy" id="2656650"/>
    <lineage>
        <taxon>Bacteria</taxon>
        <taxon>Bacillati</taxon>
        <taxon>Actinomycetota</taxon>
        <taxon>Actinomycetes</taxon>
        <taxon>Propionibacteriales</taxon>
        <taxon>Propionibacteriaceae</taxon>
        <taxon>Auraticoccus</taxon>
    </lineage>
</organism>
<evidence type="ECO:0000256" key="2">
    <source>
        <dbReference type="ARBA" id="ARBA00022898"/>
    </source>
</evidence>
<dbReference type="PANTHER" id="PTHR46577">
    <property type="entry name" value="HTH-TYPE TRANSCRIPTIONAL REGULATORY PROTEIN GABR"/>
    <property type="match status" value="1"/>
</dbReference>
<dbReference type="SMART" id="SM00345">
    <property type="entry name" value="HTH_GNTR"/>
    <property type="match status" value="1"/>
</dbReference>
<dbReference type="InterPro" id="IPR015421">
    <property type="entry name" value="PyrdxlP-dep_Trfase_major"/>
</dbReference>
<dbReference type="Proteomes" id="UP000435304">
    <property type="component" value="Unassembled WGS sequence"/>
</dbReference>
<keyword evidence="8" id="KW-1185">Reference proteome</keyword>
<dbReference type="SUPFAM" id="SSF53383">
    <property type="entry name" value="PLP-dependent transferases"/>
    <property type="match status" value="1"/>
</dbReference>
<keyword evidence="5" id="KW-0804">Transcription</keyword>
<keyword evidence="4" id="KW-0238">DNA-binding</keyword>
<keyword evidence="2" id="KW-0663">Pyridoxal phosphate</keyword>
<evidence type="ECO:0000256" key="1">
    <source>
        <dbReference type="ARBA" id="ARBA00005384"/>
    </source>
</evidence>
<dbReference type="InterPro" id="IPR036390">
    <property type="entry name" value="WH_DNA-bd_sf"/>
</dbReference>
<dbReference type="AlphaFoldDB" id="A0A6A9USU6"/>
<dbReference type="InterPro" id="IPR004839">
    <property type="entry name" value="Aminotransferase_I/II_large"/>
</dbReference>
<dbReference type="GO" id="GO:0030170">
    <property type="term" value="F:pyridoxal phosphate binding"/>
    <property type="evidence" value="ECO:0007669"/>
    <property type="project" value="InterPro"/>
</dbReference>
<evidence type="ECO:0000313" key="7">
    <source>
        <dbReference type="EMBL" id="MVA74644.1"/>
    </source>
</evidence>
<dbReference type="Pfam" id="PF00155">
    <property type="entry name" value="Aminotran_1_2"/>
    <property type="match status" value="1"/>
</dbReference>
<evidence type="ECO:0000259" key="6">
    <source>
        <dbReference type="PROSITE" id="PS50949"/>
    </source>
</evidence>
<dbReference type="SUPFAM" id="SSF46785">
    <property type="entry name" value="Winged helix' DNA-binding domain"/>
    <property type="match status" value="1"/>
</dbReference>
<dbReference type="Gene3D" id="1.10.10.10">
    <property type="entry name" value="Winged helix-like DNA-binding domain superfamily/Winged helix DNA-binding domain"/>
    <property type="match status" value="1"/>
</dbReference>
<gene>
    <name evidence="7" type="ORF">GC722_01130</name>
</gene>
<reference evidence="7 8" key="1">
    <citation type="submission" date="2019-12" db="EMBL/GenBank/DDBJ databases">
        <title>Auraticoccus cholistani sp. nov., an actinomycete isolated from soil of Cholistan desert.</title>
        <authorList>
            <person name="Cheema M.T."/>
        </authorList>
    </citation>
    <scope>NUCLEOTIDE SEQUENCE [LARGE SCALE GENOMIC DNA]</scope>
    <source>
        <strain evidence="7 8">F435</strain>
    </source>
</reference>
<dbReference type="InterPro" id="IPR015424">
    <property type="entry name" value="PyrdxlP-dep_Trfase"/>
</dbReference>
<dbReference type="InterPro" id="IPR051446">
    <property type="entry name" value="HTH_trans_reg/aminotransferase"/>
</dbReference>
<sequence length="444" mass="47315">MTASSVVPAAWLAERLSTPTAHAIAADLGLLIRRGDIAQGAKLPPVRELAAELGVSPATVSSAWQRLRARGVVGGRGRAGITVLAPSGTPRPARYEADNHYRPEVAMELDVSIPDRALLPDLQSAVAALGPVELNAYHRERIVPRLAEQAARTWPYPVRSLMAVNGGYAGLQLVLHTFVQEGDWVLVENPSPPRMLDLVDSTGARTSFLTRDAEGIVPAALAAALERRPAALVMQPGVHNPMGTRMSGRRRDELAALLTGQPVLVVEDDGTGALVGGPLHSVAERRPESHVFIRSYAKSHGPDLRLAVLEGSEDVVAKVHSYRGYGSGWTSRLLQEALAAMLADPVCSRQVAAAMDVYDQRREALWRRLTAAGLDLSPGEGLDLWLPVRDEGYALGVLAAHGIAVSVGSRFTPAGSPPHIRVSTSGLDVADVDRVARLLLTAVH</sequence>
<dbReference type="Pfam" id="PF00392">
    <property type="entry name" value="GntR"/>
    <property type="match status" value="1"/>
</dbReference>
<dbReference type="CDD" id="cd00609">
    <property type="entry name" value="AAT_like"/>
    <property type="match status" value="1"/>
</dbReference>
<dbReference type="PROSITE" id="PS50949">
    <property type="entry name" value="HTH_GNTR"/>
    <property type="match status" value="1"/>
</dbReference>
<evidence type="ECO:0000256" key="3">
    <source>
        <dbReference type="ARBA" id="ARBA00023015"/>
    </source>
</evidence>
<dbReference type="GO" id="GO:0003700">
    <property type="term" value="F:DNA-binding transcription factor activity"/>
    <property type="evidence" value="ECO:0007669"/>
    <property type="project" value="InterPro"/>
</dbReference>
<proteinExistence type="inferred from homology"/>
<dbReference type="EMBL" id="WPCU01000003">
    <property type="protein sequence ID" value="MVA74644.1"/>
    <property type="molecule type" value="Genomic_DNA"/>
</dbReference>
<dbReference type="InterPro" id="IPR000524">
    <property type="entry name" value="Tscrpt_reg_HTH_GntR"/>
</dbReference>
<comment type="caution">
    <text evidence="7">The sequence shown here is derived from an EMBL/GenBank/DDBJ whole genome shotgun (WGS) entry which is preliminary data.</text>
</comment>
<dbReference type="InterPro" id="IPR036388">
    <property type="entry name" value="WH-like_DNA-bd_sf"/>
</dbReference>
<dbReference type="PANTHER" id="PTHR46577:SF1">
    <property type="entry name" value="HTH-TYPE TRANSCRIPTIONAL REGULATORY PROTEIN GABR"/>
    <property type="match status" value="1"/>
</dbReference>
<dbReference type="RefSeq" id="WP_156607232.1">
    <property type="nucleotide sequence ID" value="NZ_WPCU01000003.1"/>
</dbReference>
<dbReference type="GO" id="GO:0003677">
    <property type="term" value="F:DNA binding"/>
    <property type="evidence" value="ECO:0007669"/>
    <property type="project" value="UniProtKB-KW"/>
</dbReference>
<evidence type="ECO:0000313" key="8">
    <source>
        <dbReference type="Proteomes" id="UP000435304"/>
    </source>
</evidence>
<accession>A0A6A9USU6</accession>
<name>A0A6A9USU6_9ACTN</name>
<evidence type="ECO:0000256" key="5">
    <source>
        <dbReference type="ARBA" id="ARBA00023163"/>
    </source>
</evidence>
<keyword evidence="7" id="KW-0032">Aminotransferase</keyword>